<evidence type="ECO:0000313" key="2">
    <source>
        <dbReference type="EMBL" id="AOV62299.1"/>
    </source>
</evidence>
<reference evidence="3 4" key="1">
    <citation type="journal article" date="2016" name="Virology">
        <title>The genomic content and context of auxiliary metabolic genes in marine cyanomyoviruses.</title>
        <authorList>
            <person name="Crummett L.T."/>
            <person name="Puxty R.J."/>
            <person name="Weihe C."/>
            <person name="Marston M.F."/>
            <person name="Martiny J.B."/>
        </authorList>
    </citation>
    <scope>NUCLEOTIDE SEQUENCE [LARGE SCALE GENOMIC DNA]</scope>
    <source>
        <strain evidence="1">0910CC49</strain>
        <strain evidence="2">0910SB42</strain>
    </source>
</reference>
<gene>
    <name evidence="1" type="ORF">C490910_111</name>
    <name evidence="2" type="ORF">S420910_110</name>
</gene>
<evidence type="ECO:0000313" key="1">
    <source>
        <dbReference type="EMBL" id="AOV62035.1"/>
    </source>
</evidence>
<evidence type="ECO:0008006" key="5">
    <source>
        <dbReference type="Google" id="ProtNLM"/>
    </source>
</evidence>
<dbReference type="Proteomes" id="UP000203902">
    <property type="component" value="Segment"/>
</dbReference>
<dbReference type="RefSeq" id="YP_009323044.1">
    <property type="nucleotide sequence ID" value="NC_031927.1"/>
</dbReference>
<organism evidence="1 3">
    <name type="scientific">Synechococcus phage S-CAM7</name>
    <dbReference type="NCBI Taxonomy" id="1883368"/>
    <lineage>
        <taxon>Viruses</taxon>
        <taxon>Duplodnaviria</taxon>
        <taxon>Heunggongvirae</taxon>
        <taxon>Uroviricota</taxon>
        <taxon>Caudoviricetes</taxon>
        <taxon>Pantevenvirales</taxon>
        <taxon>Kyanoviridae</taxon>
        <taxon>Mazuvirus</taxon>
        <taxon>Mazuvirus scam7</taxon>
    </lineage>
</organism>
<accession>A0A1D8KTP6</accession>
<dbReference type="Proteomes" id="UP000226384">
    <property type="component" value="Segment"/>
</dbReference>
<dbReference type="GeneID" id="30308165"/>
<protein>
    <recommendedName>
        <fullName evidence="5">Restriction endonuclease</fullName>
    </recommendedName>
</protein>
<sequence>MNTFLTSSFQNVRSSKRTDELHTVLLAEVLEANPQWAGYDWQFEYRLPVDGFGGTFDIDIAGFVNGELKVAVLAKAMNSNVNKNIKNYANTTIGEAARLTYAPGLDLEAVLFVSVLPRTAPRFNKAGEVVGLDNVLSAKARTNIGNIIEAQYGGLVQVIDLFFDIDNISEMLTSADFQTITVSNVDKVS</sequence>
<name>A0A1D8KTP6_9CAUD</name>
<evidence type="ECO:0000313" key="3">
    <source>
        <dbReference type="Proteomes" id="UP000203902"/>
    </source>
</evidence>
<keyword evidence="3" id="KW-1185">Reference proteome</keyword>
<proteinExistence type="predicted"/>
<dbReference type="EMBL" id="KU686212">
    <property type="protein sequence ID" value="AOV62035.1"/>
    <property type="molecule type" value="Genomic_DNA"/>
</dbReference>
<dbReference type="KEGG" id="vg:30308165"/>
<evidence type="ECO:0000313" key="4">
    <source>
        <dbReference type="Proteomes" id="UP000226384"/>
    </source>
</evidence>
<dbReference type="EMBL" id="KU686213">
    <property type="protein sequence ID" value="AOV62299.1"/>
    <property type="molecule type" value="Genomic_DNA"/>
</dbReference>
<dbReference type="OrthoDB" id="31501at10239"/>